<keyword evidence="3" id="KW-1185">Reference proteome</keyword>
<proteinExistence type="predicted"/>
<accession>A0A4V3D6X0</accession>
<evidence type="ECO:0000256" key="1">
    <source>
        <dbReference type="SAM" id="MobiDB-lite"/>
    </source>
</evidence>
<protein>
    <submittedName>
        <fullName evidence="2">Uncharacterized protein</fullName>
    </submittedName>
</protein>
<name>A0A4V3D6X0_9GAMM</name>
<sequence>MPSIPTGGSELPRPVVETGATTRVEPAMRSPPMVPANPQTPANEQQSGVERRKDDRRQRRERVAQERRSNKERRKAAREAADEALSTDPEQKKGRFINVRV</sequence>
<dbReference type="EMBL" id="SNYM01000019">
    <property type="protein sequence ID" value="TDQ45567.1"/>
    <property type="molecule type" value="Genomic_DNA"/>
</dbReference>
<evidence type="ECO:0000313" key="3">
    <source>
        <dbReference type="Proteomes" id="UP000295375"/>
    </source>
</evidence>
<gene>
    <name evidence="2" type="ORF">EV696_11935</name>
</gene>
<dbReference type="AlphaFoldDB" id="A0A4V3D6X0"/>
<organism evidence="2 3">
    <name type="scientific">Permianibacter aggregans</name>
    <dbReference type="NCBI Taxonomy" id="1510150"/>
    <lineage>
        <taxon>Bacteria</taxon>
        <taxon>Pseudomonadati</taxon>
        <taxon>Pseudomonadota</taxon>
        <taxon>Gammaproteobacteria</taxon>
        <taxon>Pseudomonadales</taxon>
        <taxon>Pseudomonadaceae</taxon>
        <taxon>Permianibacter</taxon>
    </lineage>
</organism>
<reference evidence="2 3" key="1">
    <citation type="submission" date="2019-03" db="EMBL/GenBank/DDBJ databases">
        <title>Genomic Encyclopedia of Type Strains, Phase IV (KMG-IV): sequencing the most valuable type-strain genomes for metagenomic binning, comparative biology and taxonomic classification.</title>
        <authorList>
            <person name="Goeker M."/>
        </authorList>
    </citation>
    <scope>NUCLEOTIDE SEQUENCE [LARGE SCALE GENOMIC DNA]</scope>
    <source>
        <strain evidence="2 3">DSM 103792</strain>
    </source>
</reference>
<evidence type="ECO:0000313" key="2">
    <source>
        <dbReference type="EMBL" id="TDQ45567.1"/>
    </source>
</evidence>
<dbReference type="Proteomes" id="UP000295375">
    <property type="component" value="Unassembled WGS sequence"/>
</dbReference>
<feature type="compositionally biased region" description="Basic and acidic residues" evidence="1">
    <location>
        <begin position="49"/>
        <end position="69"/>
    </location>
</feature>
<feature type="region of interest" description="Disordered" evidence="1">
    <location>
        <begin position="1"/>
        <end position="101"/>
    </location>
</feature>
<comment type="caution">
    <text evidence="2">The sequence shown here is derived from an EMBL/GenBank/DDBJ whole genome shotgun (WGS) entry which is preliminary data.</text>
</comment>
<feature type="compositionally biased region" description="Polar residues" evidence="1">
    <location>
        <begin position="37"/>
        <end position="48"/>
    </location>
</feature>